<proteinExistence type="predicted"/>
<reference evidence="5 10" key="7">
    <citation type="submission" date="2018-08" db="EMBL/GenBank/DDBJ databases">
        <authorList>
            <person name="Fokvardsen B D."/>
            <person name="Norman A."/>
        </authorList>
    </citation>
    <scope>NUCLEOTIDE SEQUENCE [LARGE SCALE GENOMIC DNA]</scope>
    <source>
        <strain evidence="5 10">DKC2</strain>
    </source>
</reference>
<dbReference type="InterPro" id="IPR050313">
    <property type="entry name" value="Carb_Metab_HTH_regulators"/>
</dbReference>
<evidence type="ECO:0000313" key="2">
    <source>
        <dbReference type="EMBL" id="CLW97377.1"/>
    </source>
</evidence>
<dbReference type="Pfam" id="PF12840">
    <property type="entry name" value="HTH_20"/>
    <property type="match status" value="1"/>
</dbReference>
<gene>
    <name evidence="3" type="ORF">A4S10_02747</name>
    <name evidence="5" type="ORF">DKC2_2759</name>
    <name evidence="4" type="ORF">DSJ38_03805</name>
    <name evidence="1" type="ORF">ERS027659_03686</name>
    <name evidence="2" type="ORF">ERS094118_03737</name>
</gene>
<evidence type="ECO:0000313" key="7">
    <source>
        <dbReference type="Proteomes" id="UP000050164"/>
    </source>
</evidence>
<reference evidence="4 9" key="4">
    <citation type="journal article" date="2017" name="N. Engl. J. Med.">
        <title>Transmission of Extensively Drug-Resistant Tuberculosis in South Africa.</title>
        <authorList>
            <person name="Shah N.S."/>
            <person name="Auld S.C."/>
            <person name="Brust J.C."/>
            <person name="Mathema B."/>
            <person name="Ismail N."/>
            <person name="Moodley P."/>
            <person name="Mlisana K."/>
            <person name="Allana S."/>
            <person name="Campbell A."/>
            <person name="Mthiyane T."/>
            <person name="Morris N."/>
            <person name="Mpangase P."/>
            <person name="van der Meulen H."/>
            <person name="Omar S.V."/>
            <person name="Brown T.S."/>
            <person name="Narechania A."/>
            <person name="Shaskina E."/>
            <person name="Kapwata T."/>
            <person name="Kreiswirth B."/>
            <person name="Gandhi N.R."/>
        </authorList>
    </citation>
    <scope>NUCLEOTIDE SEQUENCE [LARGE SCALE GENOMIC DNA]</scope>
    <source>
        <strain evidence="4 9">32301_S10</strain>
    </source>
</reference>
<evidence type="ECO:0000313" key="5">
    <source>
        <dbReference type="EMBL" id="VCU50907.1"/>
    </source>
</evidence>
<reference evidence="3 8" key="3">
    <citation type="submission" date="2016-04" db="EMBL/GenBank/DDBJ databases">
        <authorList>
            <person name="Bigi M."/>
            <person name="Bigi F."/>
            <person name="Soria M.A."/>
        </authorList>
    </citation>
    <scope>NUCLEOTIDE SEQUENCE [LARGE SCALE GENOMIC DNA]</scope>
    <source>
        <strain evidence="3 8">6548</strain>
    </source>
</reference>
<sequence>MGVSVIIRSLQEPVGRRRAVLRALCASRVPMSIAAIAGKLGVHPNTVRFHLDNLVADGQVERVEPGRGRPGRPPLMFRAVRRTDSTGTRRYRLLAEILASGLAAERDSRAMALSAGRAWGRQLEAPPAGADTEETIDHLVAVLDDLGFAPERRASNGRQQVGLRHCPFLELAETQAGVVCPVHLGIMRGALQTWGAPVTVDRLDAFVEPDLCLAHFTPLEGAIR</sequence>
<reference evidence="2 6" key="2">
    <citation type="submission" date="2015-03" db="EMBL/GenBank/DDBJ databases">
        <authorList>
            <consortium name="Pathogen Informatics"/>
            <person name="Murphy D."/>
        </authorList>
    </citation>
    <scope>NUCLEOTIDE SEQUENCE [LARGE SCALE GENOMIC DNA]</scope>
    <source>
        <strain evidence="2 6">0268S</strain>
    </source>
</reference>
<dbReference type="InterPro" id="IPR036388">
    <property type="entry name" value="WH-like_DNA-bd_sf"/>
</dbReference>
<dbReference type="Proteomes" id="UP000300237">
    <property type="component" value="Chromosome"/>
</dbReference>
<dbReference type="OMA" id="HGNEAIH"/>
<dbReference type="EMBL" id="COPH01000039">
    <property type="protein sequence ID" value="CLW97377.1"/>
    <property type="molecule type" value="Genomic_DNA"/>
</dbReference>
<dbReference type="Proteomes" id="UP000050139">
    <property type="component" value="Unassembled WGS sequence"/>
</dbReference>
<dbReference type="InterPro" id="IPR036390">
    <property type="entry name" value="WH_DNA-bd_sf"/>
</dbReference>
<dbReference type="EMBL" id="LR027516">
    <property type="protein sequence ID" value="VCU50907.1"/>
    <property type="molecule type" value="Genomic_DNA"/>
</dbReference>
<dbReference type="Proteomes" id="UP000256381">
    <property type="component" value="Unassembled WGS sequence"/>
</dbReference>
<organism evidence="1 7">
    <name type="scientific">Mycobacterium tuberculosis</name>
    <dbReference type="NCBI Taxonomy" id="1773"/>
    <lineage>
        <taxon>Bacteria</taxon>
        <taxon>Bacillati</taxon>
        <taxon>Actinomycetota</taxon>
        <taxon>Actinomycetes</taxon>
        <taxon>Mycobacteriales</taxon>
        <taxon>Mycobacteriaceae</taxon>
        <taxon>Mycobacterium</taxon>
        <taxon>Mycobacterium tuberculosis complex</taxon>
    </lineage>
</organism>
<reference evidence="3 8" key="5">
    <citation type="submission" date="2017-02" db="EMBL/GenBank/DDBJ databases">
        <title>Protein polymorphisms may explain contrasting epidemiological fitness of two variants of a multidrug-resistant Mycobacterium tuberculosis strain.</title>
        <authorList>
            <person name="Bigi M.M."/>
            <person name="Lopez B."/>
            <person name="Blanco F.C."/>
            <person name="Sasiain M.C."/>
            <person name="De La Barrera S."/>
            <person name="Ritacco V."/>
            <person name="Bigi F."/>
            <person name="Soria M.A."/>
        </authorList>
    </citation>
    <scope>NUCLEOTIDE SEQUENCE [LARGE SCALE GENOMIC DNA]</scope>
    <source>
        <strain evidence="3 8">6548</strain>
    </source>
</reference>
<reference evidence="4" key="6">
    <citation type="submission" date="2018-07" db="EMBL/GenBank/DDBJ databases">
        <authorList>
            <person name="Shah S."/>
            <person name="Brown T."/>
            <person name="Auld S."/>
            <person name="Bratton K."/>
            <person name="Narechania A."/>
            <person name="Mathema B."/>
            <person name="Gandhi N."/>
        </authorList>
    </citation>
    <scope>NUCLEOTIDE SEQUENCE</scope>
    <source>
        <strain evidence="4">32301_S10</strain>
    </source>
</reference>
<dbReference type="PANTHER" id="PTHR30363">
    <property type="entry name" value="HTH-TYPE TRANSCRIPTIONAL REGULATOR SRLR-RELATED"/>
    <property type="match status" value="1"/>
</dbReference>
<evidence type="ECO:0000313" key="4">
    <source>
        <dbReference type="EMBL" id="REQ55839.1"/>
    </source>
</evidence>
<name>A0A658HHV7_MYCTX</name>
<dbReference type="EMBL" id="LWDQ01000001">
    <property type="protein sequence ID" value="OMH60567.1"/>
    <property type="molecule type" value="Genomic_DNA"/>
</dbReference>
<dbReference type="RefSeq" id="WP_003413588.1">
    <property type="nucleotide sequence ID" value="NZ_AP017901.1"/>
</dbReference>
<dbReference type="AlphaFoldDB" id="A0A658HHV7"/>
<accession>A0A658HHV7</accession>
<reference evidence="1 7" key="1">
    <citation type="submission" date="2015-03" db="EMBL/GenBank/DDBJ databases">
        <authorList>
            <consortium name="Pathogen Informatics"/>
        </authorList>
    </citation>
    <scope>NUCLEOTIDE SEQUENCE [LARGE SCALE GENOMIC DNA]</scope>
    <source>
        <strain evidence="1 7">Bir 185</strain>
    </source>
</reference>
<dbReference type="EMBL" id="QTBD01000048">
    <property type="protein sequence ID" value="REQ55839.1"/>
    <property type="molecule type" value="Genomic_DNA"/>
</dbReference>
<dbReference type="Gene3D" id="1.10.10.10">
    <property type="entry name" value="Winged helix-like DNA-binding domain superfamily/Winged helix DNA-binding domain"/>
    <property type="match status" value="1"/>
</dbReference>
<dbReference type="GeneID" id="45426625"/>
<dbReference type="SUPFAM" id="SSF46785">
    <property type="entry name" value="Winged helix' DNA-binding domain"/>
    <property type="match status" value="1"/>
</dbReference>
<dbReference type="SMR" id="A0A658HHV7"/>
<evidence type="ECO:0000313" key="10">
    <source>
        <dbReference type="Proteomes" id="UP000300237"/>
    </source>
</evidence>
<dbReference type="EMBL" id="CNFT01001122">
    <property type="protein sequence ID" value="CKS88407.1"/>
    <property type="molecule type" value="Genomic_DNA"/>
</dbReference>
<dbReference type="PANTHER" id="PTHR30363:SF28">
    <property type="entry name" value="TRANSCRIPTIONAL REGULATORY PROTEIN-RELATED"/>
    <property type="match status" value="1"/>
</dbReference>
<evidence type="ECO:0000313" key="6">
    <source>
        <dbReference type="Proteomes" id="UP000050139"/>
    </source>
</evidence>
<evidence type="ECO:0000313" key="8">
    <source>
        <dbReference type="Proteomes" id="UP000189452"/>
    </source>
</evidence>
<dbReference type="Proteomes" id="UP000189452">
    <property type="component" value="Chromosome"/>
</dbReference>
<evidence type="ECO:0000313" key="9">
    <source>
        <dbReference type="Proteomes" id="UP000256381"/>
    </source>
</evidence>
<evidence type="ECO:0000313" key="3">
    <source>
        <dbReference type="EMBL" id="OMH60567.1"/>
    </source>
</evidence>
<dbReference type="Proteomes" id="UP000050164">
    <property type="component" value="Unassembled WGS sequence"/>
</dbReference>
<protein>
    <submittedName>
        <fullName evidence="3">Helix-turn-helix domain protein</fullName>
    </submittedName>
    <submittedName>
        <fullName evidence="1 4">Transcriptional regulator</fullName>
    </submittedName>
    <submittedName>
        <fullName evidence="2">Transcriptional regulatory protein</fullName>
    </submittedName>
</protein>
<evidence type="ECO:0000313" key="1">
    <source>
        <dbReference type="EMBL" id="CKS88407.1"/>
    </source>
</evidence>